<dbReference type="AlphaFoldDB" id="C0PM51"/>
<protein>
    <submittedName>
        <fullName evidence="1">Uncharacterized protein</fullName>
    </submittedName>
</protein>
<name>C0PM51_MAIZE</name>
<organism evidence="1">
    <name type="scientific">Zea mays</name>
    <name type="common">Maize</name>
    <dbReference type="NCBI Taxonomy" id="4577"/>
    <lineage>
        <taxon>Eukaryota</taxon>
        <taxon>Viridiplantae</taxon>
        <taxon>Streptophyta</taxon>
        <taxon>Embryophyta</taxon>
        <taxon>Tracheophyta</taxon>
        <taxon>Spermatophyta</taxon>
        <taxon>Magnoliopsida</taxon>
        <taxon>Liliopsida</taxon>
        <taxon>Poales</taxon>
        <taxon>Poaceae</taxon>
        <taxon>PACMAD clade</taxon>
        <taxon>Panicoideae</taxon>
        <taxon>Andropogonodae</taxon>
        <taxon>Andropogoneae</taxon>
        <taxon>Tripsacinae</taxon>
        <taxon>Zea</taxon>
    </lineage>
</organism>
<evidence type="ECO:0000313" key="1">
    <source>
        <dbReference type="EMBL" id="ACN36267.1"/>
    </source>
</evidence>
<reference evidence="1" key="2">
    <citation type="submission" date="2012-06" db="EMBL/GenBank/DDBJ databases">
        <authorList>
            <person name="Yu Y."/>
            <person name="Currie J."/>
            <person name="Lomeli R."/>
            <person name="Angelova A."/>
            <person name="Collura K."/>
            <person name="Wissotski M."/>
            <person name="Campos D."/>
            <person name="Kudrna D."/>
            <person name="Golser W."/>
            <person name="Ashely E."/>
            <person name="Descour A."/>
            <person name="Fernandes J."/>
            <person name="Soderlund C."/>
            <person name="Walbot V."/>
        </authorList>
    </citation>
    <scope>NUCLEOTIDE SEQUENCE</scope>
    <source>
        <strain evidence="1">B73</strain>
    </source>
</reference>
<accession>C0PM51</accession>
<dbReference type="EMBL" id="BT069370">
    <property type="protein sequence ID" value="ACN36267.1"/>
    <property type="molecule type" value="mRNA"/>
</dbReference>
<proteinExistence type="evidence at transcript level"/>
<reference evidence="1" key="1">
    <citation type="journal article" date="2009" name="PLoS Genet.">
        <title>Sequencing, mapping, and analysis of 27,455 maize full-length cDNAs.</title>
        <authorList>
            <person name="Soderlund C."/>
            <person name="Descour A."/>
            <person name="Kudrna D."/>
            <person name="Bomhoff M."/>
            <person name="Boyd L."/>
            <person name="Currie J."/>
            <person name="Angelova A."/>
            <person name="Collura K."/>
            <person name="Wissotski M."/>
            <person name="Ashley E."/>
            <person name="Morrow D."/>
            <person name="Fernandes J."/>
            <person name="Walbot V."/>
            <person name="Yu Y."/>
        </authorList>
    </citation>
    <scope>NUCLEOTIDE SEQUENCE</scope>
    <source>
        <strain evidence="1">B73</strain>
    </source>
</reference>
<sequence>MDGMMVRFNYPPRWKLSPVIRMTQSNRFLRTERNAEVVSYGVYTHSPVLLLRPWHALLPLLLRRAAVVPPPAASGEAVPVPEVPRTGAVAVPLQGERAGPAAVGRQGNLPALDLLDVDLEVLEVADDLAHRPAGDGPRHLLPVRAAEVEPGERPLELLVLRRRPQTRRRREPVAPCGYVVHRRQHVHVRLPHHLCSAPGRCSTSFFPPVGITGLKERLDFFLPFWASQSEHDKDSESTVTIIIKRFLCLLL</sequence>